<organism evidence="2">
    <name type="scientific">Tanacetum cinerariifolium</name>
    <name type="common">Dalmatian daisy</name>
    <name type="synonym">Chrysanthemum cinerariifolium</name>
    <dbReference type="NCBI Taxonomy" id="118510"/>
    <lineage>
        <taxon>Eukaryota</taxon>
        <taxon>Viridiplantae</taxon>
        <taxon>Streptophyta</taxon>
        <taxon>Embryophyta</taxon>
        <taxon>Tracheophyta</taxon>
        <taxon>Spermatophyta</taxon>
        <taxon>Magnoliopsida</taxon>
        <taxon>eudicotyledons</taxon>
        <taxon>Gunneridae</taxon>
        <taxon>Pentapetalae</taxon>
        <taxon>asterids</taxon>
        <taxon>campanulids</taxon>
        <taxon>Asterales</taxon>
        <taxon>Asteraceae</taxon>
        <taxon>Asteroideae</taxon>
        <taxon>Anthemideae</taxon>
        <taxon>Anthemidinae</taxon>
        <taxon>Tanacetum</taxon>
    </lineage>
</organism>
<dbReference type="GO" id="GO:0005524">
    <property type="term" value="F:ATP binding"/>
    <property type="evidence" value="ECO:0007669"/>
    <property type="project" value="InterPro"/>
</dbReference>
<dbReference type="GO" id="GO:0016818">
    <property type="term" value="F:hydrolase activity, acting on acid anhydrides, in phosphorus-containing anhydrides"/>
    <property type="evidence" value="ECO:0007669"/>
    <property type="project" value="InterPro"/>
</dbReference>
<dbReference type="Pfam" id="PF13307">
    <property type="entry name" value="Helicase_C_2"/>
    <property type="match status" value="1"/>
</dbReference>
<proteinExistence type="predicted"/>
<sequence length="144" mass="15136">DIFRDDPAASLLGTDALRDGVDVPGESLRLVVMEGVPWTKPTVLHAARRLAGGGPAYDDRLIRARLAQAFGRLIRRADDRGAFVMLSAAMPSRLLTAFPPGVPIVRVTLDEAVARVAARLAPGRTGAAPLSLPVALGHEAPSEA</sequence>
<dbReference type="GO" id="GO:0003676">
    <property type="term" value="F:nucleic acid binding"/>
    <property type="evidence" value="ECO:0007669"/>
    <property type="project" value="InterPro"/>
</dbReference>
<reference evidence="2" key="1">
    <citation type="journal article" date="2019" name="Sci. Rep.">
        <title>Draft genome of Tanacetum cinerariifolium, the natural source of mosquito coil.</title>
        <authorList>
            <person name="Yamashiro T."/>
            <person name="Shiraishi A."/>
            <person name="Satake H."/>
            <person name="Nakayama K."/>
        </authorList>
    </citation>
    <scope>NUCLEOTIDE SEQUENCE</scope>
</reference>
<accession>A0A699W6S3</accession>
<gene>
    <name evidence="2" type="ORF">Tci_915651</name>
</gene>
<comment type="caution">
    <text evidence="2">The sequence shown here is derived from an EMBL/GenBank/DDBJ whole genome shotgun (WGS) entry which is preliminary data.</text>
</comment>
<dbReference type="EMBL" id="BKCJ011603377">
    <property type="protein sequence ID" value="GFD43682.1"/>
    <property type="molecule type" value="Genomic_DNA"/>
</dbReference>
<protein>
    <recommendedName>
        <fullName evidence="1">ATP-dependent helicase C-terminal domain-containing protein</fullName>
    </recommendedName>
</protein>
<feature type="domain" description="ATP-dependent helicase C-terminal" evidence="1">
    <location>
        <begin position="3"/>
        <end position="86"/>
    </location>
</feature>
<feature type="non-terminal residue" evidence="2">
    <location>
        <position position="1"/>
    </location>
</feature>
<dbReference type="AlphaFoldDB" id="A0A699W6S3"/>
<dbReference type="InterPro" id="IPR006555">
    <property type="entry name" value="ATP-dep_Helicase_C"/>
</dbReference>
<dbReference type="InterPro" id="IPR027417">
    <property type="entry name" value="P-loop_NTPase"/>
</dbReference>
<evidence type="ECO:0000259" key="1">
    <source>
        <dbReference type="Pfam" id="PF13307"/>
    </source>
</evidence>
<name>A0A699W6S3_TANCI</name>
<dbReference type="Gene3D" id="3.40.50.300">
    <property type="entry name" value="P-loop containing nucleotide triphosphate hydrolases"/>
    <property type="match status" value="1"/>
</dbReference>
<evidence type="ECO:0000313" key="2">
    <source>
        <dbReference type="EMBL" id="GFD43682.1"/>
    </source>
</evidence>
<dbReference type="GO" id="GO:0006139">
    <property type="term" value="P:nucleobase-containing compound metabolic process"/>
    <property type="evidence" value="ECO:0007669"/>
    <property type="project" value="InterPro"/>
</dbReference>
<dbReference type="GO" id="GO:0004386">
    <property type="term" value="F:helicase activity"/>
    <property type="evidence" value="ECO:0007669"/>
    <property type="project" value="InterPro"/>
</dbReference>